<dbReference type="EMBL" id="LFMY01000002">
    <property type="protein sequence ID" value="OKL63364.1"/>
    <property type="molecule type" value="Genomic_DNA"/>
</dbReference>
<evidence type="ECO:0000313" key="2">
    <source>
        <dbReference type="EMBL" id="OKL63364.1"/>
    </source>
</evidence>
<proteinExistence type="predicted"/>
<protein>
    <submittedName>
        <fullName evidence="2">Uncharacterized protein</fullName>
    </submittedName>
</protein>
<gene>
    <name evidence="2" type="ORF">UA08_01752</name>
</gene>
<dbReference type="GeneID" id="31001507"/>
<sequence>MNIIWQVAGIIDSFFVHGCPYQQDRPKDADAADYSVPNLGNPRFSPAGLVVSPVSPHRKRKNLLPAAIPDANGVLSKTAPRNFLSWQTAEGKSNGQKAKEEGSSRSGCRAKDGKCQQDTASGR</sequence>
<name>A0A1Q5QBQ4_TALAT</name>
<dbReference type="RefSeq" id="XP_020123485.1">
    <property type="nucleotide sequence ID" value="XM_020261451.1"/>
</dbReference>
<evidence type="ECO:0000256" key="1">
    <source>
        <dbReference type="SAM" id="MobiDB-lite"/>
    </source>
</evidence>
<organism evidence="2 3">
    <name type="scientific">Talaromyces atroroseus</name>
    <dbReference type="NCBI Taxonomy" id="1441469"/>
    <lineage>
        <taxon>Eukaryota</taxon>
        <taxon>Fungi</taxon>
        <taxon>Dikarya</taxon>
        <taxon>Ascomycota</taxon>
        <taxon>Pezizomycotina</taxon>
        <taxon>Eurotiomycetes</taxon>
        <taxon>Eurotiomycetidae</taxon>
        <taxon>Eurotiales</taxon>
        <taxon>Trichocomaceae</taxon>
        <taxon>Talaromyces</taxon>
        <taxon>Talaromyces sect. Trachyspermi</taxon>
    </lineage>
</organism>
<evidence type="ECO:0000313" key="3">
    <source>
        <dbReference type="Proteomes" id="UP000214365"/>
    </source>
</evidence>
<accession>A0A1Q5QBQ4</accession>
<reference evidence="2 3" key="1">
    <citation type="submission" date="2015-06" db="EMBL/GenBank/DDBJ databases">
        <title>Talaromyces atroroseus IBT 11181 draft genome.</title>
        <authorList>
            <person name="Rasmussen K.B."/>
            <person name="Rasmussen S."/>
            <person name="Petersen B."/>
            <person name="Sicheritz-Ponten T."/>
            <person name="Mortensen U.H."/>
            <person name="Thrane U."/>
        </authorList>
    </citation>
    <scope>NUCLEOTIDE SEQUENCE [LARGE SCALE GENOMIC DNA]</scope>
    <source>
        <strain evidence="2 3">IBT 11181</strain>
    </source>
</reference>
<feature type="compositionally biased region" description="Basic and acidic residues" evidence="1">
    <location>
        <begin position="97"/>
        <end position="115"/>
    </location>
</feature>
<dbReference type="Proteomes" id="UP000214365">
    <property type="component" value="Unassembled WGS sequence"/>
</dbReference>
<keyword evidence="3" id="KW-1185">Reference proteome</keyword>
<feature type="region of interest" description="Disordered" evidence="1">
    <location>
        <begin position="86"/>
        <end position="123"/>
    </location>
</feature>
<dbReference type="AlphaFoldDB" id="A0A1Q5QBQ4"/>
<feature type="compositionally biased region" description="Polar residues" evidence="1">
    <location>
        <begin position="86"/>
        <end position="96"/>
    </location>
</feature>
<comment type="caution">
    <text evidence="2">The sequence shown here is derived from an EMBL/GenBank/DDBJ whole genome shotgun (WGS) entry which is preliminary data.</text>
</comment>